<gene>
    <name evidence="1" type="ORF">HAX54_045205</name>
</gene>
<name>A0ABS8WFK5_DATST</name>
<feature type="non-terminal residue" evidence="1">
    <location>
        <position position="1"/>
    </location>
</feature>
<dbReference type="EMBL" id="JACEIK010006993">
    <property type="protein sequence ID" value="MCE3049581.1"/>
    <property type="molecule type" value="Genomic_DNA"/>
</dbReference>
<keyword evidence="2" id="KW-1185">Reference proteome</keyword>
<evidence type="ECO:0000313" key="2">
    <source>
        <dbReference type="Proteomes" id="UP000823775"/>
    </source>
</evidence>
<reference evidence="1 2" key="1">
    <citation type="journal article" date="2021" name="BMC Genomics">
        <title>Datura genome reveals duplications of psychoactive alkaloid biosynthetic genes and high mutation rate following tissue culture.</title>
        <authorList>
            <person name="Rajewski A."/>
            <person name="Carter-House D."/>
            <person name="Stajich J."/>
            <person name="Litt A."/>
        </authorList>
    </citation>
    <scope>NUCLEOTIDE SEQUENCE [LARGE SCALE GENOMIC DNA]</scope>
    <source>
        <strain evidence="1">AR-01</strain>
    </source>
</reference>
<evidence type="ECO:0000313" key="1">
    <source>
        <dbReference type="EMBL" id="MCE3049581.1"/>
    </source>
</evidence>
<accession>A0ABS8WFK5</accession>
<protein>
    <submittedName>
        <fullName evidence="1">Uncharacterized protein</fullName>
    </submittedName>
</protein>
<organism evidence="1 2">
    <name type="scientific">Datura stramonium</name>
    <name type="common">Jimsonweed</name>
    <name type="synonym">Common thornapple</name>
    <dbReference type="NCBI Taxonomy" id="4076"/>
    <lineage>
        <taxon>Eukaryota</taxon>
        <taxon>Viridiplantae</taxon>
        <taxon>Streptophyta</taxon>
        <taxon>Embryophyta</taxon>
        <taxon>Tracheophyta</taxon>
        <taxon>Spermatophyta</taxon>
        <taxon>Magnoliopsida</taxon>
        <taxon>eudicotyledons</taxon>
        <taxon>Gunneridae</taxon>
        <taxon>Pentapetalae</taxon>
        <taxon>asterids</taxon>
        <taxon>lamiids</taxon>
        <taxon>Solanales</taxon>
        <taxon>Solanaceae</taxon>
        <taxon>Solanoideae</taxon>
        <taxon>Datureae</taxon>
        <taxon>Datura</taxon>
    </lineage>
</organism>
<comment type="caution">
    <text evidence="1">The sequence shown here is derived from an EMBL/GenBank/DDBJ whole genome shotgun (WGS) entry which is preliminary data.</text>
</comment>
<dbReference type="Proteomes" id="UP000823775">
    <property type="component" value="Unassembled WGS sequence"/>
</dbReference>
<sequence>SPKCAWKLLNTGFLLGQSCSLEETWPTFFGACVRRCGLAVSRYVNRSMAAFFHFLLCGTCDLQIPACGTLVYFQ</sequence>
<proteinExistence type="predicted"/>